<name>B7GFZ7_ANOFW</name>
<dbReference type="EMBL" id="CP000922">
    <property type="protein sequence ID" value="ACJ32676.1"/>
    <property type="molecule type" value="Genomic_DNA"/>
</dbReference>
<evidence type="ECO:0000256" key="1">
    <source>
        <dbReference type="ARBA" id="ARBA00023224"/>
    </source>
</evidence>
<protein>
    <submittedName>
        <fullName evidence="4">Signal transduction protein (PAS, MCP domains)</fullName>
    </submittedName>
</protein>
<dbReference type="PANTHER" id="PTHR32089">
    <property type="entry name" value="METHYL-ACCEPTING CHEMOTAXIS PROTEIN MCPB"/>
    <property type="match status" value="1"/>
</dbReference>
<evidence type="ECO:0000259" key="3">
    <source>
        <dbReference type="PROSITE" id="PS50111"/>
    </source>
</evidence>
<evidence type="ECO:0000313" key="4">
    <source>
        <dbReference type="EMBL" id="ACJ32676.1"/>
    </source>
</evidence>
<sequence>MGCSLDELKHMHHKQFCLSDFANSPQYLSFCKNLSQGKTFHEKVMRINRKGERIWLDAFYVHVLNENKHPYAVLKIATDVTYQQHVLQESVNEFVGLLEEMTASTEHLHTFSKKIVTDMQQLREEAERSIQTFEQIQAITAFVKEVALKSNLLGLNAPIEAARAGEHGKGFAIVANEIRKMAEKSREAADHITKKLENFSKLTIAIDYISQNMKDDVNHTYESLNELKKSYEHIAHLTEQLSKII</sequence>
<proteinExistence type="predicted"/>
<feature type="domain" description="Methyl-accepting transducer" evidence="3">
    <location>
        <begin position="134"/>
        <end position="245"/>
    </location>
</feature>
<gene>
    <name evidence="4" type="ordered locus">Aflv_0292</name>
</gene>
<dbReference type="SUPFAM" id="SSF58104">
    <property type="entry name" value="Methyl-accepting chemotaxis protein (MCP) signaling domain"/>
    <property type="match status" value="1"/>
</dbReference>
<dbReference type="GO" id="GO:0016020">
    <property type="term" value="C:membrane"/>
    <property type="evidence" value="ECO:0007669"/>
    <property type="project" value="InterPro"/>
</dbReference>
<dbReference type="Pfam" id="PF00015">
    <property type="entry name" value="MCPsignal"/>
    <property type="match status" value="1"/>
</dbReference>
<dbReference type="AlphaFoldDB" id="B7GFZ7"/>
<reference evidence="4 5" key="1">
    <citation type="journal article" date="2008" name="Genome Biol.">
        <title>Encapsulated in silica: genome, proteome and physiology of the thermophilic bacterium Anoxybacillus flavithermus WK1.</title>
        <authorList>
            <person name="Saw J.H."/>
            <person name="Mountain B.W."/>
            <person name="Feng L."/>
            <person name="Omelchenko M.V."/>
            <person name="Hou S."/>
            <person name="Saito J.A."/>
            <person name="Stott M.B."/>
            <person name="Li D."/>
            <person name="Zhao G."/>
            <person name="Wu J."/>
            <person name="Galperin M.Y."/>
            <person name="Koonin E.V."/>
            <person name="Makarova K.S."/>
            <person name="Wolf Y.I."/>
            <person name="Rigden D.J."/>
            <person name="Dunfield P.F."/>
            <person name="Wang L."/>
            <person name="Alam M."/>
        </authorList>
    </citation>
    <scope>NUCLEOTIDE SEQUENCE [LARGE SCALE GENOMIC DNA]</scope>
    <source>
        <strain evidence="5">DSM 21510 / WK1</strain>
    </source>
</reference>
<evidence type="ECO:0000256" key="2">
    <source>
        <dbReference type="PROSITE-ProRule" id="PRU00284"/>
    </source>
</evidence>
<dbReference type="InterPro" id="IPR004089">
    <property type="entry name" value="MCPsignal_dom"/>
</dbReference>
<dbReference type="PANTHER" id="PTHR32089:SF112">
    <property type="entry name" value="LYSOZYME-LIKE PROTEIN-RELATED"/>
    <property type="match status" value="1"/>
</dbReference>
<dbReference type="SUPFAM" id="SSF55785">
    <property type="entry name" value="PYP-like sensor domain (PAS domain)"/>
    <property type="match status" value="1"/>
</dbReference>
<dbReference type="Proteomes" id="UP000000742">
    <property type="component" value="Chromosome"/>
</dbReference>
<dbReference type="Gene3D" id="1.10.287.950">
    <property type="entry name" value="Methyl-accepting chemotaxis protein"/>
    <property type="match status" value="1"/>
</dbReference>
<dbReference type="Gene3D" id="3.30.450.20">
    <property type="entry name" value="PAS domain"/>
    <property type="match status" value="1"/>
</dbReference>
<evidence type="ECO:0000313" key="5">
    <source>
        <dbReference type="Proteomes" id="UP000000742"/>
    </source>
</evidence>
<dbReference type="InterPro" id="IPR035965">
    <property type="entry name" value="PAS-like_dom_sf"/>
</dbReference>
<dbReference type="PROSITE" id="PS50111">
    <property type="entry name" value="CHEMOTAXIS_TRANSDUC_2"/>
    <property type="match status" value="1"/>
</dbReference>
<dbReference type="eggNOG" id="COG0840">
    <property type="taxonomic scope" value="Bacteria"/>
</dbReference>
<dbReference type="KEGG" id="afl:Aflv_0292"/>
<dbReference type="STRING" id="491915.Aflv_0292"/>
<dbReference type="SMART" id="SM00283">
    <property type="entry name" value="MA"/>
    <property type="match status" value="1"/>
</dbReference>
<accession>B7GFZ7</accession>
<dbReference type="GO" id="GO:0007165">
    <property type="term" value="P:signal transduction"/>
    <property type="evidence" value="ECO:0007669"/>
    <property type="project" value="UniProtKB-KW"/>
</dbReference>
<organism evidence="4 5">
    <name type="scientific">Anoxybacillus flavithermus (strain DSM 21510 / WK1)</name>
    <dbReference type="NCBI Taxonomy" id="491915"/>
    <lineage>
        <taxon>Bacteria</taxon>
        <taxon>Bacillati</taxon>
        <taxon>Bacillota</taxon>
        <taxon>Bacilli</taxon>
        <taxon>Bacillales</taxon>
        <taxon>Anoxybacillaceae</taxon>
        <taxon>Anoxybacillus</taxon>
    </lineage>
</organism>
<dbReference type="HOGENOM" id="CLU_000445_107_26_9"/>
<keyword evidence="1 2" id="KW-0807">Transducer</keyword>